<gene>
    <name evidence="10" type="ORF">H9705_00480</name>
</gene>
<dbReference type="AlphaFoldDB" id="A0A9D2SKV1"/>
<evidence type="ECO:0000256" key="2">
    <source>
        <dbReference type="ARBA" id="ARBA00022670"/>
    </source>
</evidence>
<reference evidence="10" key="2">
    <citation type="submission" date="2021-04" db="EMBL/GenBank/DDBJ databases">
        <authorList>
            <person name="Gilroy R."/>
        </authorList>
    </citation>
    <scope>NUCLEOTIDE SEQUENCE</scope>
    <source>
        <strain evidence="10">CHK185-5351</strain>
    </source>
</reference>
<keyword evidence="5" id="KW-0788">Thiol protease</keyword>
<evidence type="ECO:0000256" key="7">
    <source>
        <dbReference type="SAM" id="MobiDB-lite"/>
    </source>
</evidence>
<dbReference type="Proteomes" id="UP000823849">
    <property type="component" value="Unassembled WGS sequence"/>
</dbReference>
<dbReference type="InterPro" id="IPR057309">
    <property type="entry name" value="PcsB_CC"/>
</dbReference>
<feature type="coiled-coil region" evidence="6">
    <location>
        <begin position="28"/>
        <end position="115"/>
    </location>
</feature>
<accession>A0A9D2SKV1</accession>
<dbReference type="PANTHER" id="PTHR47053:SF1">
    <property type="entry name" value="MUREIN DD-ENDOPEPTIDASE MEPH-RELATED"/>
    <property type="match status" value="1"/>
</dbReference>
<evidence type="ECO:0000256" key="3">
    <source>
        <dbReference type="ARBA" id="ARBA00022729"/>
    </source>
</evidence>
<evidence type="ECO:0000256" key="4">
    <source>
        <dbReference type="ARBA" id="ARBA00022801"/>
    </source>
</evidence>
<keyword evidence="2" id="KW-0645">Protease</keyword>
<evidence type="ECO:0000313" key="10">
    <source>
        <dbReference type="EMBL" id="HJC14291.1"/>
    </source>
</evidence>
<feature type="domain" description="NlpC/P60" evidence="9">
    <location>
        <begin position="319"/>
        <end position="433"/>
    </location>
</feature>
<evidence type="ECO:0000256" key="8">
    <source>
        <dbReference type="SAM" id="SignalP"/>
    </source>
</evidence>
<dbReference type="GO" id="GO:0006508">
    <property type="term" value="P:proteolysis"/>
    <property type="evidence" value="ECO:0007669"/>
    <property type="project" value="UniProtKB-KW"/>
</dbReference>
<dbReference type="InterPro" id="IPR038765">
    <property type="entry name" value="Papain-like_cys_pep_sf"/>
</dbReference>
<feature type="signal peptide" evidence="8">
    <location>
        <begin position="1"/>
        <end position="19"/>
    </location>
</feature>
<keyword evidence="4" id="KW-0378">Hydrolase</keyword>
<sequence length="433" mass="47009">MRKKILALMLTVMIGSAQVMTVSAAKSTDELEQQKAQTTAQLNETQDSINDLESKKEAITNQIGELDAQLVVTMAAVETLKTDIANKQTEIEETQQKLEAAQQDQAEQYEALKSRIQYLYENGGNTAWASLLLSGEDLSEILNQAEYTQKMYDYDRECLEKYMEITQQVSDYSDQLATEKAELEASEAEQEAQQAQLQNMLAEKKATSADYDAQLADMQAKAAEYESLIEEQNAQIQAIQEQQAAEAAAQAAAEEAARQQEAEAQQAAREAAAESNRQSSSNSSSDTQNSSSNTNSNTNSNKNNSSKTEDTSDNVSPSSGTGQDVVNYAVQFVGNPYVWGGTSLTNGADCSGFIMSVYAHFGYSLPHSSSAMRSEGRGVSYAEAQPGDIICYDGHVAIYMGGGQIVHASNAKDGIKISSNAAYRTILAVRRIV</sequence>
<dbReference type="PROSITE" id="PS51935">
    <property type="entry name" value="NLPC_P60"/>
    <property type="match status" value="1"/>
</dbReference>
<evidence type="ECO:0000313" key="11">
    <source>
        <dbReference type="Proteomes" id="UP000823849"/>
    </source>
</evidence>
<feature type="region of interest" description="Disordered" evidence="7">
    <location>
        <begin position="250"/>
        <end position="321"/>
    </location>
</feature>
<dbReference type="SUPFAM" id="SSF54001">
    <property type="entry name" value="Cysteine proteinases"/>
    <property type="match status" value="1"/>
</dbReference>
<comment type="caution">
    <text evidence="10">The sequence shown here is derived from an EMBL/GenBank/DDBJ whole genome shotgun (WGS) entry which is preliminary data.</text>
</comment>
<dbReference type="Gene3D" id="3.90.1720.10">
    <property type="entry name" value="endopeptidase domain like (from Nostoc punctiforme)"/>
    <property type="match status" value="1"/>
</dbReference>
<dbReference type="Gene3D" id="6.10.250.3150">
    <property type="match status" value="1"/>
</dbReference>
<evidence type="ECO:0000256" key="6">
    <source>
        <dbReference type="SAM" id="Coils"/>
    </source>
</evidence>
<protein>
    <submittedName>
        <fullName evidence="10">C40 family peptidase</fullName>
    </submittedName>
</protein>
<dbReference type="GO" id="GO:0008234">
    <property type="term" value="F:cysteine-type peptidase activity"/>
    <property type="evidence" value="ECO:0007669"/>
    <property type="project" value="UniProtKB-KW"/>
</dbReference>
<dbReference type="PANTHER" id="PTHR47053">
    <property type="entry name" value="MUREIN DD-ENDOPEPTIDASE MEPH-RELATED"/>
    <property type="match status" value="1"/>
</dbReference>
<name>A0A9D2SKV1_9FIRM</name>
<dbReference type="Pfam" id="PF24568">
    <property type="entry name" value="CC_PcsB"/>
    <property type="match status" value="1"/>
</dbReference>
<dbReference type="Pfam" id="PF00877">
    <property type="entry name" value="NLPC_P60"/>
    <property type="match status" value="1"/>
</dbReference>
<keyword evidence="3 8" id="KW-0732">Signal</keyword>
<organism evidence="10 11">
    <name type="scientific">Candidatus Fusicatenibacter intestinigallinarum</name>
    <dbReference type="NCBI Taxonomy" id="2838598"/>
    <lineage>
        <taxon>Bacteria</taxon>
        <taxon>Bacillati</taxon>
        <taxon>Bacillota</taxon>
        <taxon>Clostridia</taxon>
        <taxon>Lachnospirales</taxon>
        <taxon>Lachnospiraceae</taxon>
        <taxon>Fusicatenibacter</taxon>
    </lineage>
</organism>
<proteinExistence type="inferred from homology"/>
<feature type="compositionally biased region" description="Low complexity" evidence="7">
    <location>
        <begin position="262"/>
        <end position="306"/>
    </location>
</feature>
<dbReference type="InterPro" id="IPR051202">
    <property type="entry name" value="Peptidase_C40"/>
</dbReference>
<evidence type="ECO:0000259" key="9">
    <source>
        <dbReference type="PROSITE" id="PS51935"/>
    </source>
</evidence>
<comment type="similarity">
    <text evidence="1">Belongs to the peptidase C40 family.</text>
</comment>
<dbReference type="EMBL" id="DWWU01000003">
    <property type="protein sequence ID" value="HJC14291.1"/>
    <property type="molecule type" value="Genomic_DNA"/>
</dbReference>
<keyword evidence="6" id="KW-0175">Coiled coil</keyword>
<evidence type="ECO:0000256" key="5">
    <source>
        <dbReference type="ARBA" id="ARBA00022807"/>
    </source>
</evidence>
<evidence type="ECO:0000256" key="1">
    <source>
        <dbReference type="ARBA" id="ARBA00007074"/>
    </source>
</evidence>
<dbReference type="InterPro" id="IPR000064">
    <property type="entry name" value="NLP_P60_dom"/>
</dbReference>
<reference evidence="10" key="1">
    <citation type="journal article" date="2021" name="PeerJ">
        <title>Extensive microbial diversity within the chicken gut microbiome revealed by metagenomics and culture.</title>
        <authorList>
            <person name="Gilroy R."/>
            <person name="Ravi A."/>
            <person name="Getino M."/>
            <person name="Pursley I."/>
            <person name="Horton D.L."/>
            <person name="Alikhan N.F."/>
            <person name="Baker D."/>
            <person name="Gharbi K."/>
            <person name="Hall N."/>
            <person name="Watson M."/>
            <person name="Adriaenssens E.M."/>
            <person name="Foster-Nyarko E."/>
            <person name="Jarju S."/>
            <person name="Secka A."/>
            <person name="Antonio M."/>
            <person name="Oren A."/>
            <person name="Chaudhuri R.R."/>
            <person name="La Ragione R."/>
            <person name="Hildebrand F."/>
            <person name="Pallen M.J."/>
        </authorList>
    </citation>
    <scope>NUCLEOTIDE SEQUENCE</scope>
    <source>
        <strain evidence="10">CHK185-5351</strain>
    </source>
</reference>
<feature type="chain" id="PRO_5039688741" evidence="8">
    <location>
        <begin position="20"/>
        <end position="433"/>
    </location>
</feature>